<organism evidence="2 3">
    <name type="scientific">Xylanibacter oryzae DSM 17970</name>
    <dbReference type="NCBI Taxonomy" id="915438"/>
    <lineage>
        <taxon>Bacteria</taxon>
        <taxon>Pseudomonadati</taxon>
        <taxon>Bacteroidota</taxon>
        <taxon>Bacteroidia</taxon>
        <taxon>Bacteroidales</taxon>
        <taxon>Prevotellaceae</taxon>
        <taxon>Xylanibacter</taxon>
    </lineage>
</organism>
<evidence type="ECO:0000313" key="3">
    <source>
        <dbReference type="Proteomes" id="UP000243438"/>
    </source>
</evidence>
<keyword evidence="3" id="KW-1185">Reference proteome</keyword>
<dbReference type="EMBL" id="JFBS01000001">
    <property type="protein sequence ID" value="EXG77692.1"/>
    <property type="molecule type" value="Genomic_DNA"/>
</dbReference>
<comment type="caution">
    <text evidence="2">The sequence shown here is derived from an EMBL/GenBank/DDBJ whole genome shotgun (WGS) entry which is preliminary data.</text>
</comment>
<reference evidence="2" key="1">
    <citation type="submission" date="2013-07" db="EMBL/GenBank/DDBJ databases">
        <authorList>
            <consortium name="DOE Joint Genome Institute"/>
            <person name="Anderson I."/>
            <person name="Huntemann M."/>
            <person name="Han J."/>
            <person name="Chen A."/>
            <person name="Kyrpides N."/>
            <person name="Mavromatis K."/>
            <person name="Markowitz V."/>
            <person name="Palaniappan K."/>
            <person name="Ivanova N."/>
            <person name="Schaumberg A."/>
            <person name="Pati A."/>
            <person name="Liolios K."/>
            <person name="Nordberg H.P."/>
            <person name="Cantor M.N."/>
            <person name="Hua S.X."/>
            <person name="Woyke T."/>
        </authorList>
    </citation>
    <scope>NUCLEOTIDE SEQUENCE [LARGE SCALE GENOMIC DNA]</scope>
    <source>
        <strain evidence="2">DSM 17970</strain>
    </source>
</reference>
<evidence type="ECO:0000256" key="1">
    <source>
        <dbReference type="SAM" id="SignalP"/>
    </source>
</evidence>
<proteinExistence type="predicted"/>
<name>A0ABP3BEC1_9BACT</name>
<dbReference type="RefSeq" id="WP_154655632.1">
    <property type="nucleotide sequence ID" value="NZ_KK073873.1"/>
</dbReference>
<sequence>MHKYIYILLLFLGFPLHALCQANSMEAEMHMQGNSLSNEFQPYEICADFKYNILKRLYVKCEFEHTIALFNINGNKDYYTNNMLGAKIGYTFLSISDLSMSAACGIGDNLQKNNNWKYSYYDAGIYAYIGHYIIRPCIGVLLRKYDSRNSNFHDYTRLLMSLGVNIKI</sequence>
<accession>A0ABP3BEC1</accession>
<feature type="signal peptide" evidence="1">
    <location>
        <begin position="1"/>
        <end position="18"/>
    </location>
</feature>
<keyword evidence="1" id="KW-0732">Signal</keyword>
<feature type="chain" id="PRO_5047318529" evidence="1">
    <location>
        <begin position="19"/>
        <end position="168"/>
    </location>
</feature>
<evidence type="ECO:0000313" key="2">
    <source>
        <dbReference type="EMBL" id="EXG77692.1"/>
    </source>
</evidence>
<gene>
    <name evidence="2" type="ORF">XylorDRAFT_0036</name>
</gene>
<dbReference type="Proteomes" id="UP000243438">
    <property type="component" value="Unassembled WGS sequence"/>
</dbReference>
<protein>
    <submittedName>
        <fullName evidence="2">Uncharacterized protein</fullName>
    </submittedName>
</protein>